<evidence type="ECO:0000256" key="3">
    <source>
        <dbReference type="ARBA" id="ARBA00022475"/>
    </source>
</evidence>
<dbReference type="FunFam" id="1.20.1640.10:FF:000004">
    <property type="entry name" value="Protein translocase subunit SecD"/>
    <property type="match status" value="1"/>
</dbReference>
<keyword evidence="5 10" id="KW-0812">Transmembrane</keyword>
<dbReference type="GO" id="GO:0015450">
    <property type="term" value="F:protein-transporting ATPase activity"/>
    <property type="evidence" value="ECO:0007669"/>
    <property type="project" value="InterPro"/>
</dbReference>
<evidence type="ECO:0000256" key="9">
    <source>
        <dbReference type="ARBA" id="ARBA00023136"/>
    </source>
</evidence>
<feature type="domain" description="SecDF P1 head subdomain" evidence="14">
    <location>
        <begin position="286"/>
        <end position="391"/>
    </location>
</feature>
<sequence length="591" mass="63562">MAKSSLQPQNTKGFNYRLWSLIVAALLGIALCLPSFTDIQGRKISLGLDLQGGLNLLLGVKTNEAIKARFSSLASQIVFDTKKENILIDNLKVLEGNISFELVDTDEKQKLEQILSRISGLQVSENKGFYTISFTQEYQEEIKDSALKQAIGTIRSRLDEFGLAEPSVTQQGKDNILVQLPGIKSVEEEQRARDLIAKPAHLQMMAVDEERNARVSIMSELEAQKYNDIILPFANSALQTLENQLTSLQAQLELLNNTDSKNSQKKEKLVGEIERLNAEIESQKARGDQVILLKAVPILDGSMLTDARAAFDQNNQPIVSFSLDSKGARIFGDFSGANVGKRMAIVLDGKVYSAPVIRERIGGGSGQISGGFSVEEATDLAIALKSGALPAPMEVLEKRSVGPSLGEDSITASLIALLSGFVLVVLFMMAYYSLAGVIAVVALFVNIVLIIAVMACFGASLTLPGMAGIVLTVGMSVDANIIINERIREALRGGFGIAKSIEMGYANASRAIFDSNLTTLIAAILLYAFGSGAIKGFAITMGIGITASILTAIVGTHGIYQAMMGRIIKSGNVNLWFGIKLPSDHTQNIKG</sequence>
<evidence type="ECO:0000259" key="13">
    <source>
        <dbReference type="Pfam" id="PF21760"/>
    </source>
</evidence>
<evidence type="ECO:0000256" key="5">
    <source>
        <dbReference type="ARBA" id="ARBA00022692"/>
    </source>
</evidence>
<dbReference type="Gene3D" id="3.30.70.3400">
    <property type="match status" value="1"/>
</dbReference>
<dbReference type="HAMAP" id="MF_01463_B">
    <property type="entry name" value="SecD_B"/>
    <property type="match status" value="1"/>
</dbReference>
<feature type="transmembrane region" description="Helical" evidence="10">
    <location>
        <begin position="511"/>
        <end position="530"/>
    </location>
</feature>
<dbReference type="PANTHER" id="PTHR30081">
    <property type="entry name" value="PROTEIN-EXPORT MEMBRANE PROTEIN SEC"/>
    <property type="match status" value="1"/>
</dbReference>
<feature type="domain" description="Protein export membrane protein SecD/SecF C-terminal" evidence="12">
    <location>
        <begin position="393"/>
        <end position="560"/>
    </location>
</feature>
<protein>
    <recommendedName>
        <fullName evidence="10">Protein translocase subunit SecD</fullName>
    </recommendedName>
</protein>
<evidence type="ECO:0000256" key="8">
    <source>
        <dbReference type="ARBA" id="ARBA00023010"/>
    </source>
</evidence>
<keyword evidence="3 10" id="KW-1003">Cell membrane</keyword>
<dbReference type="GO" id="GO:0065002">
    <property type="term" value="P:intracellular protein transmembrane transport"/>
    <property type="evidence" value="ECO:0007669"/>
    <property type="project" value="UniProtKB-UniRule"/>
</dbReference>
<dbReference type="NCBIfam" id="TIGR01129">
    <property type="entry name" value="secD"/>
    <property type="match status" value="1"/>
</dbReference>
<keyword evidence="9 10" id="KW-0472">Membrane</keyword>
<dbReference type="InterPro" id="IPR001036">
    <property type="entry name" value="Acrflvin-R"/>
</dbReference>
<dbReference type="Pfam" id="PF21760">
    <property type="entry name" value="SecD_1st"/>
    <property type="match status" value="1"/>
</dbReference>
<dbReference type="AlphaFoldDB" id="A0A377JQI5"/>
<evidence type="ECO:0000256" key="4">
    <source>
        <dbReference type="ARBA" id="ARBA00022519"/>
    </source>
</evidence>
<dbReference type="RefSeq" id="WP_115026027.1">
    <property type="nucleotide sequence ID" value="NZ_UGHZ01000001.1"/>
</dbReference>
<name>A0A377JQI5_9HELI</name>
<dbReference type="Gene3D" id="1.20.1640.10">
    <property type="entry name" value="Multidrug efflux transporter AcrB transmembrane domain"/>
    <property type="match status" value="1"/>
</dbReference>
<dbReference type="SUPFAM" id="SSF82866">
    <property type="entry name" value="Multidrug efflux transporter AcrB transmembrane domain"/>
    <property type="match status" value="1"/>
</dbReference>
<dbReference type="InterPro" id="IPR005791">
    <property type="entry name" value="SecD"/>
</dbReference>
<dbReference type="GO" id="GO:0005886">
    <property type="term" value="C:plasma membrane"/>
    <property type="evidence" value="ECO:0007669"/>
    <property type="project" value="UniProtKB-SubCell"/>
</dbReference>
<reference evidence="15 16" key="1">
    <citation type="submission" date="2018-06" db="EMBL/GenBank/DDBJ databases">
        <authorList>
            <consortium name="Pathogen Informatics"/>
            <person name="Doyle S."/>
        </authorList>
    </citation>
    <scope>NUCLEOTIDE SEQUENCE [LARGE SCALE GENOMIC DNA]</scope>
    <source>
        <strain evidence="15 16">NCTC12221</strain>
    </source>
</reference>
<dbReference type="FunFam" id="3.30.1360.200:FF:000002">
    <property type="entry name" value="Preprotein translocase subunit SecD"/>
    <property type="match status" value="1"/>
</dbReference>
<dbReference type="Pfam" id="PF22599">
    <property type="entry name" value="SecDF_P1_head"/>
    <property type="match status" value="1"/>
</dbReference>
<evidence type="ECO:0000256" key="7">
    <source>
        <dbReference type="ARBA" id="ARBA00022989"/>
    </source>
</evidence>
<dbReference type="GO" id="GO:0006605">
    <property type="term" value="P:protein targeting"/>
    <property type="evidence" value="ECO:0007669"/>
    <property type="project" value="UniProtKB-UniRule"/>
</dbReference>
<keyword evidence="8 10" id="KW-0811">Translocation</keyword>
<comment type="subcellular location">
    <subcellularLocation>
        <location evidence="1 10">Cell membrane</location>
        <topology evidence="1 10">Multi-pass membrane protein</topology>
    </subcellularLocation>
</comment>
<evidence type="ECO:0000256" key="11">
    <source>
        <dbReference type="SAM" id="Coils"/>
    </source>
</evidence>
<feature type="transmembrane region" description="Helical" evidence="10">
    <location>
        <begin position="536"/>
        <end position="560"/>
    </location>
</feature>
<proteinExistence type="inferred from homology"/>
<dbReference type="InterPro" id="IPR048634">
    <property type="entry name" value="SecD_SecF_C"/>
</dbReference>
<keyword evidence="7 10" id="KW-1133">Transmembrane helix</keyword>
<feature type="transmembrane region" description="Helical" evidence="10">
    <location>
        <begin position="466"/>
        <end position="483"/>
    </location>
</feature>
<organism evidence="15 16">
    <name type="scientific">Helicobacter cinaedi</name>
    <dbReference type="NCBI Taxonomy" id="213"/>
    <lineage>
        <taxon>Bacteria</taxon>
        <taxon>Pseudomonadati</taxon>
        <taxon>Campylobacterota</taxon>
        <taxon>Epsilonproteobacteria</taxon>
        <taxon>Campylobacterales</taxon>
        <taxon>Helicobacteraceae</taxon>
        <taxon>Helicobacter</taxon>
    </lineage>
</organism>
<accession>A0A377JQI5</accession>
<comment type="subunit">
    <text evidence="10">Forms a complex with SecF. Part of the essential Sec protein translocation apparatus which comprises SecA, SecYEG and auxiliary proteins SecDF. Other proteins may also be involved.</text>
</comment>
<dbReference type="PANTHER" id="PTHR30081:SF1">
    <property type="entry name" value="PROTEIN TRANSLOCASE SUBUNIT SECD"/>
    <property type="match status" value="1"/>
</dbReference>
<dbReference type="InterPro" id="IPR022813">
    <property type="entry name" value="SecD/SecF_arch_bac"/>
</dbReference>
<evidence type="ECO:0000256" key="6">
    <source>
        <dbReference type="ARBA" id="ARBA00022927"/>
    </source>
</evidence>
<dbReference type="GO" id="GO:0043952">
    <property type="term" value="P:protein transport by the Sec complex"/>
    <property type="evidence" value="ECO:0007669"/>
    <property type="project" value="UniProtKB-UniRule"/>
</dbReference>
<evidence type="ECO:0000259" key="14">
    <source>
        <dbReference type="Pfam" id="PF22599"/>
    </source>
</evidence>
<comment type="function">
    <text evidence="10">Part of the Sec protein translocase complex. Interacts with the SecYEG preprotein conducting channel. SecDF uses the proton motive force (PMF) to complete protein translocation after the ATP-dependent function of SecA.</text>
</comment>
<feature type="transmembrane region" description="Helical" evidence="10">
    <location>
        <begin position="410"/>
        <end position="430"/>
    </location>
</feature>
<evidence type="ECO:0000256" key="10">
    <source>
        <dbReference type="HAMAP-Rule" id="MF_01463"/>
    </source>
</evidence>
<feature type="transmembrane region" description="Helical" evidence="10">
    <location>
        <begin position="437"/>
        <end position="460"/>
    </location>
</feature>
<dbReference type="Proteomes" id="UP000255335">
    <property type="component" value="Unassembled WGS sequence"/>
</dbReference>
<keyword evidence="4" id="KW-0997">Cell inner membrane</keyword>
<feature type="domain" description="Protein translocase subunit SecDF P1" evidence="13">
    <location>
        <begin position="147"/>
        <end position="209"/>
    </location>
</feature>
<dbReference type="Pfam" id="PF02355">
    <property type="entry name" value="SecD_SecF_C"/>
    <property type="match status" value="1"/>
</dbReference>
<dbReference type="InterPro" id="IPR054384">
    <property type="entry name" value="SecDF_P1_head"/>
</dbReference>
<dbReference type="Gene3D" id="3.30.1360.200">
    <property type="match status" value="1"/>
</dbReference>
<evidence type="ECO:0000256" key="2">
    <source>
        <dbReference type="ARBA" id="ARBA00022448"/>
    </source>
</evidence>
<feature type="coiled-coil region" evidence="11">
    <location>
        <begin position="231"/>
        <end position="286"/>
    </location>
</feature>
<evidence type="ECO:0000313" key="16">
    <source>
        <dbReference type="Proteomes" id="UP000255335"/>
    </source>
</evidence>
<keyword evidence="11" id="KW-0175">Coiled coil</keyword>
<comment type="caution">
    <text evidence="10">Lacks conserved residue(s) required for the propagation of feature annotation.</text>
</comment>
<gene>
    <name evidence="10 15" type="primary">secD</name>
    <name evidence="15" type="ORF">NCTC12221_00745</name>
</gene>
<keyword evidence="6 10" id="KW-0653">Protein transport</keyword>
<evidence type="ECO:0000259" key="12">
    <source>
        <dbReference type="Pfam" id="PF02355"/>
    </source>
</evidence>
<comment type="similarity">
    <text evidence="10">Belongs to the SecD/SecF family. SecD subfamily.</text>
</comment>
<dbReference type="InterPro" id="IPR055344">
    <property type="entry name" value="SecD_SecF_C_bact"/>
</dbReference>
<dbReference type="PRINTS" id="PR00702">
    <property type="entry name" value="ACRIFLAVINRP"/>
</dbReference>
<dbReference type="InterPro" id="IPR048631">
    <property type="entry name" value="SecD_1st"/>
</dbReference>
<evidence type="ECO:0000313" key="15">
    <source>
        <dbReference type="EMBL" id="STP09305.1"/>
    </source>
</evidence>
<evidence type="ECO:0000256" key="1">
    <source>
        <dbReference type="ARBA" id="ARBA00004651"/>
    </source>
</evidence>
<dbReference type="NCBIfam" id="TIGR00916">
    <property type="entry name" value="2A0604s01"/>
    <property type="match status" value="1"/>
</dbReference>
<keyword evidence="2 10" id="KW-0813">Transport</keyword>
<dbReference type="EMBL" id="UGHZ01000001">
    <property type="protein sequence ID" value="STP09305.1"/>
    <property type="molecule type" value="Genomic_DNA"/>
</dbReference>